<feature type="compositionally biased region" description="Basic and acidic residues" evidence="4">
    <location>
        <begin position="565"/>
        <end position="578"/>
    </location>
</feature>
<dbReference type="RefSeq" id="WP_098693788.1">
    <property type="nucleotide sequence ID" value="NZ_CP023778.1"/>
</dbReference>
<dbReference type="KEGG" id="ntp:CRH09_10680"/>
<feature type="compositionally biased region" description="Polar residues" evidence="4">
    <location>
        <begin position="469"/>
        <end position="509"/>
    </location>
</feature>
<feature type="region of interest" description="Disordered" evidence="4">
    <location>
        <begin position="455"/>
        <end position="697"/>
    </location>
</feature>
<keyword evidence="1" id="KW-0547">Nucleotide-binding</keyword>
<evidence type="ECO:0000313" key="5">
    <source>
        <dbReference type="EMBL" id="ATL66605.1"/>
    </source>
</evidence>
<proteinExistence type="predicted"/>
<evidence type="ECO:0000313" key="6">
    <source>
        <dbReference type="Proteomes" id="UP000221961"/>
    </source>
</evidence>
<feature type="compositionally biased region" description="Low complexity" evidence="4">
    <location>
        <begin position="626"/>
        <end position="667"/>
    </location>
</feature>
<dbReference type="AlphaFoldDB" id="A0A291RGZ6"/>
<keyword evidence="2" id="KW-0067">ATP-binding</keyword>
<dbReference type="InterPro" id="IPR043129">
    <property type="entry name" value="ATPase_NBD"/>
</dbReference>
<sequence>MSIGTVNSVWVTAAGERERPVVRVRRTAVTFDGVGAARIGGIPRFAPLVTDFADLTRDIEPVILGGRIWWPADLVAAVIDCLIEVGEPAAGPVAAYPACYSVRQGGMLRHALDRIGAVDVLLMPEPVAAVEWLDAEYGVSENGLTLVYDLGGNCLDVAVVRTEADRDERGVLGRAVRSYEFGGRTLGAILARYARSLSPGTSSPVSKVIPACDTSRLRAWHVRNSLRAVRNCVHAAGLTMPDIDRVLVVGGAARPVEVERVLADLGRPVVVPPDPAHVVAVGAALASARLADAAGSAGRYARGAAVLSSAAVASALAMSAATMVGGGGVGTDGTTLEFGPALAEPANRAHDHPVDLRLSEGSDLTTEVSAGADALVSFTGFGPYTPAAQGLSPASAPDAQVPASIESHGPGTHCDPVGPGRQTYSDPAHFVNPLPFYPVPDSTLARPTVGAIPKISLPPSYPPGDLHNSPGSRDTGTSLAGTGTARTPGDDNSLSHPNPSSSTAGAGTQSNGTSSGASPSDSTPSHPAPVGSSPHGTPLPGNSSPSVDMHTGTGESTTGGGSDTATDHTPSDSTDPPRDGSASGDHNPADDHSTSGASSPAHTSNSDGNAPSHTSTSDGNAPAHTPTSDGSSPSHSSPPGGSSPSRSSPSGGNPPSYSSPNGGNPPSHNTFGGSLPSSGAHAFSGGFSGGSHIAGQR</sequence>
<dbReference type="GO" id="GO:0005524">
    <property type="term" value="F:ATP binding"/>
    <property type="evidence" value="ECO:0007669"/>
    <property type="project" value="UniProtKB-KW"/>
</dbReference>
<gene>
    <name evidence="5" type="ORF">CRH09_10680</name>
</gene>
<evidence type="ECO:0000256" key="3">
    <source>
        <dbReference type="ARBA" id="ARBA00023186"/>
    </source>
</evidence>
<dbReference type="Gene3D" id="3.30.420.40">
    <property type="match status" value="4"/>
</dbReference>
<name>A0A291RGZ6_9NOCA</name>
<evidence type="ECO:0000256" key="2">
    <source>
        <dbReference type="ARBA" id="ARBA00022840"/>
    </source>
</evidence>
<feature type="compositionally biased region" description="Low complexity" evidence="4">
    <location>
        <begin position="510"/>
        <end position="525"/>
    </location>
</feature>
<evidence type="ECO:0000256" key="1">
    <source>
        <dbReference type="ARBA" id="ARBA00022741"/>
    </source>
</evidence>
<dbReference type="SUPFAM" id="SSF53067">
    <property type="entry name" value="Actin-like ATPase domain"/>
    <property type="match status" value="1"/>
</dbReference>
<organism evidence="5 6">
    <name type="scientific">Nocardia terpenica</name>
    <dbReference type="NCBI Taxonomy" id="455432"/>
    <lineage>
        <taxon>Bacteria</taxon>
        <taxon>Bacillati</taxon>
        <taxon>Actinomycetota</taxon>
        <taxon>Actinomycetes</taxon>
        <taxon>Mycobacteriales</taxon>
        <taxon>Nocardiaceae</taxon>
        <taxon>Nocardia</taxon>
    </lineage>
</organism>
<keyword evidence="3" id="KW-0143">Chaperone</keyword>
<dbReference type="InterPro" id="IPR013126">
    <property type="entry name" value="Hsp_70_fam"/>
</dbReference>
<evidence type="ECO:0000256" key="4">
    <source>
        <dbReference type="SAM" id="MobiDB-lite"/>
    </source>
</evidence>
<dbReference type="Pfam" id="PF00012">
    <property type="entry name" value="HSP70"/>
    <property type="match status" value="1"/>
</dbReference>
<reference evidence="5 6" key="1">
    <citation type="submission" date="2017-10" db="EMBL/GenBank/DDBJ databases">
        <title>Comparative genomics between pathogenic Norcardia.</title>
        <authorList>
            <person name="Zeng L."/>
        </authorList>
    </citation>
    <scope>NUCLEOTIDE SEQUENCE [LARGE SCALE GENOMIC DNA]</scope>
    <source>
        <strain evidence="5 6">NC_YFY_NT001</strain>
    </source>
</reference>
<accession>A0A291RGZ6</accession>
<dbReference type="GO" id="GO:0140662">
    <property type="term" value="F:ATP-dependent protein folding chaperone"/>
    <property type="evidence" value="ECO:0007669"/>
    <property type="project" value="InterPro"/>
</dbReference>
<dbReference type="GeneID" id="88357871"/>
<protein>
    <submittedName>
        <fullName evidence="5">Uncharacterized protein</fullName>
    </submittedName>
</protein>
<dbReference type="Proteomes" id="UP000221961">
    <property type="component" value="Chromosome"/>
</dbReference>
<dbReference type="EMBL" id="CP023778">
    <property type="protein sequence ID" value="ATL66605.1"/>
    <property type="molecule type" value="Genomic_DNA"/>
</dbReference>
<dbReference type="Gene3D" id="3.90.640.10">
    <property type="entry name" value="Actin, Chain A, domain 4"/>
    <property type="match status" value="1"/>
</dbReference>
<feature type="compositionally biased region" description="Polar residues" evidence="4">
    <location>
        <begin position="594"/>
        <end position="619"/>
    </location>
</feature>